<gene>
    <name evidence="2 4" type="primary">chil-8</name>
    <name evidence="4" type="ORF">C08H9.14</name>
    <name evidence="2" type="ORF">CELE_C08H9.14</name>
</gene>
<dbReference type="STRING" id="6239.C08H9.14.1"/>
<evidence type="ECO:0000259" key="1">
    <source>
        <dbReference type="PROSITE" id="PS51910"/>
    </source>
</evidence>
<dbReference type="Gene3D" id="3.20.20.80">
    <property type="entry name" value="Glycosidases"/>
    <property type="match status" value="1"/>
</dbReference>
<feature type="domain" description="GH18" evidence="1">
    <location>
        <begin position="48"/>
        <end position="386"/>
    </location>
</feature>
<dbReference type="GeneID" id="174541"/>
<dbReference type="WormBase" id="C08H9.14">
    <property type="protein sequence ID" value="CE02999"/>
    <property type="gene ID" value="WBGene00007473"/>
    <property type="gene designation" value="chil-8"/>
</dbReference>
<dbReference type="InParanoid" id="Q17840"/>
<dbReference type="InterPro" id="IPR001223">
    <property type="entry name" value="Glyco_hydro18_cat"/>
</dbReference>
<dbReference type="eggNOG" id="KOG2806">
    <property type="taxonomic scope" value="Eukaryota"/>
</dbReference>
<dbReference type="Bgee" id="WBGene00007473">
    <property type="expression patterns" value="Expressed in adult organism"/>
</dbReference>
<dbReference type="RefSeq" id="NP_001379090.1">
    <property type="nucleotide sequence ID" value="NM_001393170.1"/>
</dbReference>
<proteinExistence type="predicted"/>
<dbReference type="SUPFAM" id="SSF51445">
    <property type="entry name" value="(Trans)glycosidases"/>
    <property type="match status" value="1"/>
</dbReference>
<dbReference type="PANTHER" id="PTHR46073:SF6">
    <property type="entry name" value="GH18 DOMAIN-CONTAINING PROTEIN"/>
    <property type="match status" value="1"/>
</dbReference>
<evidence type="ECO:0000313" key="4">
    <source>
        <dbReference type="WormBase" id="C08H9.14"/>
    </source>
</evidence>
<dbReference type="InterPro" id="IPR011583">
    <property type="entry name" value="Chitinase_II/V-like_cat"/>
</dbReference>
<dbReference type="PROSITE" id="PS51910">
    <property type="entry name" value="GH18_2"/>
    <property type="match status" value="1"/>
</dbReference>
<evidence type="ECO:0000313" key="3">
    <source>
        <dbReference type="Proteomes" id="UP000001940"/>
    </source>
</evidence>
<dbReference type="SMR" id="Q17840"/>
<protein>
    <submittedName>
        <fullName evidence="2">GH18 domain-containing protein</fullName>
    </submittedName>
</protein>
<dbReference type="AGR" id="WB:WBGene00007473"/>
<dbReference type="GO" id="GO:0005975">
    <property type="term" value="P:carbohydrate metabolic process"/>
    <property type="evidence" value="ECO:0007669"/>
    <property type="project" value="InterPro"/>
</dbReference>
<dbReference type="AlphaFoldDB" id="Q17840"/>
<keyword evidence="3" id="KW-1185">Reference proteome</keyword>
<sequence>MPKTYKLAILIFVLLFVFGIVSFLVSSLFCYFYDFSNSVQSPSVLHRKRIIGYVSSDEGSEITIKQLEKLTHVIFAFILVHKDGTIKFKYGTKDGFFDMKRKSMELNRGLKVMVSIGGYESSPLFSDVLVKKKKKLIASIALLVKKFDLDGVDIFWNWPSITDQSNYLIFIRELRKKLTNLKDENGRSNEYVISVIAPSSSSHSEYPYKWTEILENVDFINVITFEYFYEANKIGPHSPLYGGSFGNVDDTLKYLICRTRTPNKLNMVVSFNGIYWGNTTLPFDDKGVWIPDDSAQGPYSYGWKQFARMSHGFDQNDFEWNEETRTPYIWKADTQQFLTFENEKSLTEKMNYAVAHNIGGVAMYTIDDDDEENTLLNVVVTNLPSLKKSGGETKYNCTR</sequence>
<dbReference type="Pfam" id="PF00704">
    <property type="entry name" value="Glyco_hydro_18"/>
    <property type="match status" value="1"/>
</dbReference>
<dbReference type="CTD" id="174541"/>
<organism evidence="2 3">
    <name type="scientific">Caenorhabditis elegans</name>
    <dbReference type="NCBI Taxonomy" id="6239"/>
    <lineage>
        <taxon>Eukaryota</taxon>
        <taxon>Metazoa</taxon>
        <taxon>Ecdysozoa</taxon>
        <taxon>Nematoda</taxon>
        <taxon>Chromadorea</taxon>
        <taxon>Rhabditida</taxon>
        <taxon>Rhabditina</taxon>
        <taxon>Rhabditomorpha</taxon>
        <taxon>Rhabditoidea</taxon>
        <taxon>Rhabditidae</taxon>
        <taxon>Peloderinae</taxon>
        <taxon>Caenorhabditis</taxon>
    </lineage>
</organism>
<dbReference type="CAZy" id="GH18">
    <property type="family name" value="Glycoside Hydrolase Family 18"/>
</dbReference>
<dbReference type="FunCoup" id="Q17840">
    <property type="interactions" value="6"/>
</dbReference>
<dbReference type="PIR" id="T19115">
    <property type="entry name" value="T19115"/>
</dbReference>
<dbReference type="PaxDb" id="6239-C08H9.14"/>
<dbReference type="OrthoDB" id="76388at2759"/>
<dbReference type="InterPro" id="IPR017853">
    <property type="entry name" value="GH"/>
</dbReference>
<dbReference type="SMART" id="SM00636">
    <property type="entry name" value="Glyco_18"/>
    <property type="match status" value="1"/>
</dbReference>
<name>Q17840_CAEEL</name>
<dbReference type="GO" id="GO:0008061">
    <property type="term" value="F:chitin binding"/>
    <property type="evidence" value="ECO:0007669"/>
    <property type="project" value="InterPro"/>
</dbReference>
<dbReference type="PANTHER" id="PTHR46073">
    <property type="entry name" value="CHITINASE"/>
    <property type="match status" value="1"/>
</dbReference>
<dbReference type="HOGENOM" id="CLU_002833_0_1_1"/>
<evidence type="ECO:0000313" key="2">
    <source>
        <dbReference type="EMBL" id="CAA91153.1"/>
    </source>
</evidence>
<dbReference type="KEGG" id="cel:CELE_C08H9.14"/>
<dbReference type="PhylomeDB" id="Q17840"/>
<dbReference type="OMA" id="TISWHEQ"/>
<reference evidence="2 3" key="1">
    <citation type="journal article" date="1998" name="Science">
        <title>Genome sequence of the nematode C. elegans: a platform for investigating biology.</title>
        <authorList>
            <consortium name="The C. elegans sequencing consortium"/>
            <person name="Sulson J.E."/>
            <person name="Waterston R."/>
        </authorList>
    </citation>
    <scope>NUCLEOTIDE SEQUENCE [LARGE SCALE GENOMIC DNA]</scope>
    <source>
        <strain evidence="2 3">Bristol N2</strain>
    </source>
</reference>
<dbReference type="EMBL" id="BX284602">
    <property type="protein sequence ID" value="CAA91153.1"/>
    <property type="molecule type" value="Genomic_DNA"/>
</dbReference>
<dbReference type="Proteomes" id="UP000001940">
    <property type="component" value="Chromosome II"/>
</dbReference>
<accession>Q17840</accession>
<dbReference type="UCSC" id="C08H9.14">
    <property type="organism name" value="c. elegans"/>
</dbReference>